<proteinExistence type="inferred from homology"/>
<dbReference type="SUPFAM" id="SSF52540">
    <property type="entry name" value="P-loop containing nucleoside triphosphate hydrolases"/>
    <property type="match status" value="1"/>
</dbReference>
<keyword evidence="3 5" id="KW-0067">ATP-binding</keyword>
<dbReference type="Gene3D" id="1.10.8.60">
    <property type="match status" value="1"/>
</dbReference>
<keyword evidence="6" id="KW-1185">Reference proteome</keyword>
<dbReference type="InterPro" id="IPR027417">
    <property type="entry name" value="P-loop_NTPase"/>
</dbReference>
<evidence type="ECO:0000313" key="6">
    <source>
        <dbReference type="Proteomes" id="UP001253848"/>
    </source>
</evidence>
<dbReference type="EMBL" id="JAVRHN010000008">
    <property type="protein sequence ID" value="MDT0687017.1"/>
    <property type="molecule type" value="Genomic_DNA"/>
</dbReference>
<dbReference type="Proteomes" id="UP001253848">
    <property type="component" value="Unassembled WGS sequence"/>
</dbReference>
<evidence type="ECO:0000313" key="5">
    <source>
        <dbReference type="EMBL" id="MDT0687017.1"/>
    </source>
</evidence>
<reference evidence="5 6" key="1">
    <citation type="submission" date="2023-09" db="EMBL/GenBank/DDBJ databases">
        <authorList>
            <person name="Rey-Velasco X."/>
        </authorList>
    </citation>
    <scope>NUCLEOTIDE SEQUENCE [LARGE SCALE GENOMIC DNA]</scope>
    <source>
        <strain evidence="5 6">F225</strain>
    </source>
</reference>
<keyword evidence="2" id="KW-0547">Nucleotide-binding</keyword>
<evidence type="ECO:0000259" key="4">
    <source>
        <dbReference type="SMART" id="SM00382"/>
    </source>
</evidence>
<dbReference type="PANTHER" id="PTHR23073">
    <property type="entry name" value="26S PROTEASOME REGULATORY SUBUNIT"/>
    <property type="match status" value="1"/>
</dbReference>
<feature type="domain" description="AAA+ ATPase" evidence="4">
    <location>
        <begin position="228"/>
        <end position="360"/>
    </location>
</feature>
<evidence type="ECO:0000256" key="1">
    <source>
        <dbReference type="ARBA" id="ARBA00006914"/>
    </source>
</evidence>
<dbReference type="Gene3D" id="3.40.50.300">
    <property type="entry name" value="P-loop containing nucleotide triphosphate hydrolases"/>
    <property type="match status" value="1"/>
</dbReference>
<dbReference type="InterPro" id="IPR003959">
    <property type="entry name" value="ATPase_AAA_core"/>
</dbReference>
<dbReference type="GO" id="GO:0005524">
    <property type="term" value="F:ATP binding"/>
    <property type="evidence" value="ECO:0007669"/>
    <property type="project" value="UniProtKB-KW"/>
</dbReference>
<dbReference type="InterPro" id="IPR003593">
    <property type="entry name" value="AAA+_ATPase"/>
</dbReference>
<evidence type="ECO:0000256" key="3">
    <source>
        <dbReference type="ARBA" id="ARBA00022840"/>
    </source>
</evidence>
<dbReference type="InterPro" id="IPR050221">
    <property type="entry name" value="26S_Proteasome_ATPase"/>
</dbReference>
<name>A0ABU3DTG7_9FLAO</name>
<organism evidence="5 6">
    <name type="scientific">Autumnicola psychrophila</name>
    <dbReference type="NCBI Taxonomy" id="3075592"/>
    <lineage>
        <taxon>Bacteria</taxon>
        <taxon>Pseudomonadati</taxon>
        <taxon>Bacteroidota</taxon>
        <taxon>Flavobacteriia</taxon>
        <taxon>Flavobacteriales</taxon>
        <taxon>Flavobacteriaceae</taxon>
        <taxon>Autumnicola</taxon>
    </lineage>
</organism>
<accession>A0ABU3DTG7</accession>
<comment type="caution">
    <text evidence="5">The sequence shown here is derived from an EMBL/GenBank/DDBJ whole genome shotgun (WGS) entry which is preliminary data.</text>
</comment>
<dbReference type="SMART" id="SM00382">
    <property type="entry name" value="AAA"/>
    <property type="match status" value="1"/>
</dbReference>
<sequence>MKDLLEFKYLEEYLQYRLESYFNGKSNTIEPEIPAYSKWFIHVPEVIKQANLNKSEKTLLLLTLCPQIDGSLLDRVIQDKLASTGDFPQIGGVRGKNFRGFLPTGETALFLLAGKKFEKRLEVYNYFASNHFFGHNQLLWLEDAPEGEPIMSGKLVMSPEYVEMFLLGEISKPTFSMKFPAQLIETEMEWEDLVLNAETSAQIQELKAWTLHGDVLLYDWGMHKKLKPGYRVLLHGPSGTGKTLTASLLGKYTGKDVYKIDLSMVVSKFIGETEKNLANLLSKAEKTEGILFFDEADALFGKRTNVRDAHDKYANQEVSYLLQRIENYTGLVILSSNLKSNIDDAFVRRFQAIIHFPFPSFSERLEIWKKAFPKKVRLDKQVDLSQLAQKYELVGAEIMNIVQYACLRALADQKKTIISRYLIDGIQREFKKGGRIMR</sequence>
<dbReference type="RefSeq" id="WP_311500322.1">
    <property type="nucleotide sequence ID" value="NZ_JAVRHN010000008.1"/>
</dbReference>
<gene>
    <name evidence="5" type="ORF">RM541_11635</name>
</gene>
<evidence type="ECO:0000256" key="2">
    <source>
        <dbReference type="ARBA" id="ARBA00022741"/>
    </source>
</evidence>
<protein>
    <submittedName>
        <fullName evidence="5">ATP-binding protein</fullName>
    </submittedName>
</protein>
<dbReference type="Pfam" id="PF00004">
    <property type="entry name" value="AAA"/>
    <property type="match status" value="1"/>
</dbReference>
<dbReference type="CDD" id="cd19481">
    <property type="entry name" value="RecA-like_protease"/>
    <property type="match status" value="1"/>
</dbReference>
<comment type="similarity">
    <text evidence="1">Belongs to the AAA ATPase family.</text>
</comment>